<dbReference type="GO" id="GO:0035556">
    <property type="term" value="P:intracellular signal transduction"/>
    <property type="evidence" value="ECO:0007669"/>
    <property type="project" value="TreeGrafter"/>
</dbReference>
<evidence type="ECO:0000256" key="2">
    <source>
        <dbReference type="ARBA" id="ARBA00022527"/>
    </source>
</evidence>
<evidence type="ECO:0000313" key="11">
    <source>
        <dbReference type="EMBL" id="CCE93058.1"/>
    </source>
</evidence>
<dbReference type="InParanoid" id="G8ZWR4"/>
<dbReference type="Proteomes" id="UP000005627">
    <property type="component" value="Chromosome 6"/>
</dbReference>
<evidence type="ECO:0000256" key="5">
    <source>
        <dbReference type="ARBA" id="ARBA00022777"/>
    </source>
</evidence>
<keyword evidence="12" id="KW-1185">Reference proteome</keyword>
<dbReference type="InterPro" id="IPR011009">
    <property type="entry name" value="Kinase-like_dom_sf"/>
</dbReference>
<dbReference type="eggNOG" id="KOG2464">
    <property type="taxonomic scope" value="Eukaryota"/>
</dbReference>
<evidence type="ECO:0000256" key="7">
    <source>
        <dbReference type="ARBA" id="ARBA00047899"/>
    </source>
</evidence>
<evidence type="ECO:0000313" key="12">
    <source>
        <dbReference type="Proteomes" id="UP000005627"/>
    </source>
</evidence>
<feature type="compositionally biased region" description="Basic and acidic residues" evidence="9">
    <location>
        <begin position="72"/>
        <end position="83"/>
    </location>
</feature>
<dbReference type="EMBL" id="HE616747">
    <property type="protein sequence ID" value="CCE93058.1"/>
    <property type="molecule type" value="Genomic_DNA"/>
</dbReference>
<evidence type="ECO:0000256" key="9">
    <source>
        <dbReference type="SAM" id="MobiDB-lite"/>
    </source>
</evidence>
<accession>G8ZWR4</accession>
<dbReference type="OrthoDB" id="5327538at2759"/>
<dbReference type="KEGG" id="tdl:TDEL_0F02470"/>
<evidence type="ECO:0000256" key="4">
    <source>
        <dbReference type="ARBA" id="ARBA00022741"/>
    </source>
</evidence>
<keyword evidence="4" id="KW-0547">Nucleotide-binding</keyword>
<feature type="region of interest" description="Disordered" evidence="9">
    <location>
        <begin position="352"/>
        <end position="424"/>
    </location>
</feature>
<feature type="region of interest" description="Disordered" evidence="9">
    <location>
        <begin position="26"/>
        <end position="166"/>
    </location>
</feature>
<dbReference type="GO" id="GO:0072354">
    <property type="term" value="F:histone H3T3 kinase activity"/>
    <property type="evidence" value="ECO:0007669"/>
    <property type="project" value="TreeGrafter"/>
</dbReference>
<dbReference type="InterPro" id="IPR024604">
    <property type="entry name" value="GSG2_C"/>
</dbReference>
<feature type="region of interest" description="Disordered" evidence="9">
    <location>
        <begin position="288"/>
        <end position="317"/>
    </location>
</feature>
<feature type="compositionally biased region" description="Polar residues" evidence="9">
    <location>
        <begin position="86"/>
        <end position="96"/>
    </location>
</feature>
<gene>
    <name evidence="11" type="primary">TDEL0F02470</name>
    <name evidence="11" type="ORF">TDEL_0F02470</name>
</gene>
<dbReference type="PANTHER" id="PTHR24419:SF18">
    <property type="entry name" value="SERINE_THREONINE-PROTEIN KINASE HASPIN"/>
    <property type="match status" value="1"/>
</dbReference>
<keyword evidence="3" id="KW-0808">Transferase</keyword>
<feature type="compositionally biased region" description="Acidic residues" evidence="9">
    <location>
        <begin position="26"/>
        <end position="37"/>
    </location>
</feature>
<feature type="region of interest" description="Disordered" evidence="9">
    <location>
        <begin position="182"/>
        <end position="210"/>
    </location>
</feature>
<keyword evidence="5" id="KW-0418">Kinase</keyword>
<dbReference type="HOGENOM" id="CLU_022568_0_0_1"/>
<protein>
    <recommendedName>
        <fullName evidence="1">non-specific serine/threonine protein kinase</fullName>
        <ecNumber evidence="1">2.7.11.1</ecNumber>
    </recommendedName>
</protein>
<dbReference type="PANTHER" id="PTHR24419">
    <property type="entry name" value="INTERLEUKIN-1 RECEPTOR-ASSOCIATED KINASE"/>
    <property type="match status" value="1"/>
</dbReference>
<evidence type="ECO:0000256" key="3">
    <source>
        <dbReference type="ARBA" id="ARBA00022679"/>
    </source>
</evidence>
<comment type="catalytic activity">
    <reaction evidence="7">
        <text>L-threonyl-[protein] + ATP = O-phospho-L-threonyl-[protein] + ADP + H(+)</text>
        <dbReference type="Rhea" id="RHEA:46608"/>
        <dbReference type="Rhea" id="RHEA-COMP:11060"/>
        <dbReference type="Rhea" id="RHEA-COMP:11605"/>
        <dbReference type="ChEBI" id="CHEBI:15378"/>
        <dbReference type="ChEBI" id="CHEBI:30013"/>
        <dbReference type="ChEBI" id="CHEBI:30616"/>
        <dbReference type="ChEBI" id="CHEBI:61977"/>
        <dbReference type="ChEBI" id="CHEBI:456216"/>
        <dbReference type="EC" id="2.7.11.1"/>
    </reaction>
</comment>
<name>G8ZWR4_TORDE</name>
<dbReference type="EC" id="2.7.11.1" evidence="1"/>
<dbReference type="GeneID" id="11501518"/>
<feature type="region of interest" description="Disordered" evidence="9">
    <location>
        <begin position="255"/>
        <end position="274"/>
    </location>
</feature>
<feature type="compositionally biased region" description="Polar residues" evidence="9">
    <location>
        <begin position="255"/>
        <end position="264"/>
    </location>
</feature>
<feature type="compositionally biased region" description="Polar residues" evidence="9">
    <location>
        <begin position="352"/>
        <end position="365"/>
    </location>
</feature>
<organism evidence="11 12">
    <name type="scientific">Torulaspora delbrueckii</name>
    <name type="common">Yeast</name>
    <name type="synonym">Candida colliculosa</name>
    <dbReference type="NCBI Taxonomy" id="4950"/>
    <lineage>
        <taxon>Eukaryota</taxon>
        <taxon>Fungi</taxon>
        <taxon>Dikarya</taxon>
        <taxon>Ascomycota</taxon>
        <taxon>Saccharomycotina</taxon>
        <taxon>Saccharomycetes</taxon>
        <taxon>Saccharomycetales</taxon>
        <taxon>Saccharomycetaceae</taxon>
        <taxon>Torulaspora</taxon>
    </lineage>
</organism>
<feature type="compositionally biased region" description="Basic and acidic residues" evidence="9">
    <location>
        <begin position="111"/>
        <end position="126"/>
    </location>
</feature>
<feature type="compositionally biased region" description="Polar residues" evidence="9">
    <location>
        <begin position="192"/>
        <end position="201"/>
    </location>
</feature>
<dbReference type="GO" id="GO:0005634">
    <property type="term" value="C:nucleus"/>
    <property type="evidence" value="ECO:0007669"/>
    <property type="project" value="TreeGrafter"/>
</dbReference>
<evidence type="ECO:0000256" key="1">
    <source>
        <dbReference type="ARBA" id="ARBA00012513"/>
    </source>
</evidence>
<dbReference type="Gene3D" id="1.10.510.10">
    <property type="entry name" value="Transferase(Phosphotransferase) domain 1"/>
    <property type="match status" value="1"/>
</dbReference>
<feature type="compositionally biased region" description="Basic and acidic residues" evidence="9">
    <location>
        <begin position="182"/>
        <end position="191"/>
    </location>
</feature>
<dbReference type="STRING" id="1076872.G8ZWR4"/>
<dbReference type="AlphaFoldDB" id="G8ZWR4"/>
<evidence type="ECO:0000256" key="6">
    <source>
        <dbReference type="ARBA" id="ARBA00022840"/>
    </source>
</evidence>
<dbReference type="Pfam" id="PF12330">
    <property type="entry name" value="Haspin_kinase"/>
    <property type="match status" value="1"/>
</dbReference>
<evidence type="ECO:0000256" key="8">
    <source>
        <dbReference type="ARBA" id="ARBA00048679"/>
    </source>
</evidence>
<dbReference type="RefSeq" id="XP_003682269.1">
    <property type="nucleotide sequence ID" value="XM_003682221.1"/>
</dbReference>
<dbReference type="GO" id="GO:0005524">
    <property type="term" value="F:ATP binding"/>
    <property type="evidence" value="ECO:0007669"/>
    <property type="project" value="UniProtKB-KW"/>
</dbReference>
<proteinExistence type="predicted"/>
<evidence type="ECO:0000259" key="10">
    <source>
        <dbReference type="SMART" id="SM01331"/>
    </source>
</evidence>
<dbReference type="GO" id="GO:0005737">
    <property type="term" value="C:cytoplasm"/>
    <property type="evidence" value="ECO:0007669"/>
    <property type="project" value="TreeGrafter"/>
</dbReference>
<keyword evidence="6" id="KW-0067">ATP-binding</keyword>
<sequence length="742" mass="82810">MDYDTSFEEFADGKKFIAVVVSDNEDDYNSWEDSGPDEEVKSPVGSSSVRSMAVGGVLSASGTPGKVGLVKSKGEEKEREKKRWSFMSNHSSSSGTAKKRWSALSTFTLDSDTRHSRESKDKDAKFIKRVSTHSSLSSHKRGSIISNSENEQCAKSPHSLKRSSTGSSLRQLFGLIALNDENKENHGKSDQTLKQPSANTSKVKHSVVQAKERRNSNFRAPLTPVVNEANRQRHSVMLGNNGYANYSMSTVATSRENGSGFHTHSPSISSLSSINSSSSKWRFWKRGNNNSLSRSSSSQSLNVAHENGSMNDSKVKNRSSLADLHKSLFPHSNNSGGNGSLDLNDNCSIASSTLSKRPSSSNLSINGLKHRSSQSSLKHKTSHSSLQRFKTRRKSNNTGGGGDDCSSSNSQGPQISLPVPDQVSRDKIRAKLRNSTSLLSLGSTTPVVMKDYDEALLTQLLELCDIRHVVNEKDIMASLADSRKLTSHVRSPRKNEAVVIKKLPLGTLEDVTYSKEMCLQELKMLRLSKGTTGLPWLLHSYVIREKIEQGNDTRLFLMLVLKNHGNPLSTVNLTSWSQALHIFWQCVTILYVAETKFQFEHRNLILDHILVDRNLNVTLCDLKCSRAQMGPNEPVIYTRLDHPLFFQGGGDYQYEIYKLMRFILAETCSWDSYEPRTNLLWLHYLCVKLFQRYENKLNKSGSARDKLSKLAQLVDPSASTKRGLFKRNEIDVKTCGDLLRFK</sequence>
<dbReference type="SUPFAM" id="SSF56112">
    <property type="entry name" value="Protein kinase-like (PK-like)"/>
    <property type="match status" value="1"/>
</dbReference>
<comment type="catalytic activity">
    <reaction evidence="8">
        <text>L-seryl-[protein] + ATP = O-phospho-L-seryl-[protein] + ADP + H(+)</text>
        <dbReference type="Rhea" id="RHEA:17989"/>
        <dbReference type="Rhea" id="RHEA-COMP:9863"/>
        <dbReference type="Rhea" id="RHEA-COMP:11604"/>
        <dbReference type="ChEBI" id="CHEBI:15378"/>
        <dbReference type="ChEBI" id="CHEBI:29999"/>
        <dbReference type="ChEBI" id="CHEBI:30616"/>
        <dbReference type="ChEBI" id="CHEBI:83421"/>
        <dbReference type="ChEBI" id="CHEBI:456216"/>
        <dbReference type="EC" id="2.7.11.1"/>
    </reaction>
</comment>
<dbReference type="SMART" id="SM01331">
    <property type="entry name" value="DUF3635"/>
    <property type="match status" value="1"/>
</dbReference>
<feature type="compositionally biased region" description="Low complexity" evidence="9">
    <location>
        <begin position="288"/>
        <end position="302"/>
    </location>
</feature>
<feature type="compositionally biased region" description="Polar residues" evidence="9">
    <location>
        <begin position="144"/>
        <end position="153"/>
    </location>
</feature>
<dbReference type="GO" id="GO:0000278">
    <property type="term" value="P:mitotic cell cycle"/>
    <property type="evidence" value="ECO:0007669"/>
    <property type="project" value="TreeGrafter"/>
</dbReference>
<reference evidence="11 12" key="1">
    <citation type="journal article" date="2011" name="Proc. Natl. Acad. Sci. U.S.A.">
        <title>Evolutionary erosion of yeast sex chromosomes by mating-type switching accidents.</title>
        <authorList>
            <person name="Gordon J.L."/>
            <person name="Armisen D."/>
            <person name="Proux-Wera E."/>
            <person name="Oheigeartaigh S.S."/>
            <person name="Byrne K.P."/>
            <person name="Wolfe K.H."/>
        </authorList>
    </citation>
    <scope>NUCLEOTIDE SEQUENCE [LARGE SCALE GENOMIC DNA]</scope>
    <source>
        <strain evidence="12">ATCC 10662 / CBS 1146 / NBRC 0425 / NCYC 2629 / NRRL Y-866</strain>
    </source>
</reference>
<keyword evidence="2" id="KW-0723">Serine/threonine-protein kinase</keyword>
<feature type="domain" description="Serine/threonine-protein kinase haspin C-terminal" evidence="10">
    <location>
        <begin position="643"/>
        <end position="740"/>
    </location>
</feature>
<feature type="compositionally biased region" description="Low complexity" evidence="9">
    <location>
        <begin position="265"/>
        <end position="274"/>
    </location>
</feature>
<dbReference type="FunCoup" id="G8ZWR4">
    <property type="interactions" value="31"/>
</dbReference>
<feature type="compositionally biased region" description="Basic residues" evidence="9">
    <location>
        <begin position="368"/>
        <end position="382"/>
    </location>
</feature>